<dbReference type="AlphaFoldDB" id="A0A2J6RWC1"/>
<proteinExistence type="predicted"/>
<dbReference type="OrthoDB" id="3565173at2759"/>
<dbReference type="Proteomes" id="UP000235786">
    <property type="component" value="Unassembled WGS sequence"/>
</dbReference>
<accession>A0A2J6RWC1</accession>
<gene>
    <name evidence="1" type="ORF">L207DRAFT_527676</name>
</gene>
<organism evidence="1 2">
    <name type="scientific">Hyaloscypha variabilis (strain UAMH 11265 / GT02V1 / F)</name>
    <name type="common">Meliniomyces variabilis</name>
    <dbReference type="NCBI Taxonomy" id="1149755"/>
    <lineage>
        <taxon>Eukaryota</taxon>
        <taxon>Fungi</taxon>
        <taxon>Dikarya</taxon>
        <taxon>Ascomycota</taxon>
        <taxon>Pezizomycotina</taxon>
        <taxon>Leotiomycetes</taxon>
        <taxon>Helotiales</taxon>
        <taxon>Hyaloscyphaceae</taxon>
        <taxon>Hyaloscypha</taxon>
        <taxon>Hyaloscypha variabilis</taxon>
    </lineage>
</organism>
<reference evidence="1 2" key="1">
    <citation type="submission" date="2016-04" db="EMBL/GenBank/DDBJ databases">
        <title>A degradative enzymes factory behind the ericoid mycorrhizal symbiosis.</title>
        <authorList>
            <consortium name="DOE Joint Genome Institute"/>
            <person name="Martino E."/>
            <person name="Morin E."/>
            <person name="Grelet G."/>
            <person name="Kuo A."/>
            <person name="Kohler A."/>
            <person name="Daghino S."/>
            <person name="Barry K."/>
            <person name="Choi C."/>
            <person name="Cichocki N."/>
            <person name="Clum A."/>
            <person name="Copeland A."/>
            <person name="Hainaut M."/>
            <person name="Haridas S."/>
            <person name="Labutti K."/>
            <person name="Lindquist E."/>
            <person name="Lipzen A."/>
            <person name="Khouja H.-R."/>
            <person name="Murat C."/>
            <person name="Ohm R."/>
            <person name="Olson A."/>
            <person name="Spatafora J."/>
            <person name="Veneault-Fourrey C."/>
            <person name="Henrissat B."/>
            <person name="Grigoriev I."/>
            <person name="Martin F."/>
            <person name="Perotto S."/>
        </authorList>
    </citation>
    <scope>NUCLEOTIDE SEQUENCE [LARGE SCALE GENOMIC DNA]</scope>
    <source>
        <strain evidence="1 2">F</strain>
    </source>
</reference>
<keyword evidence="2" id="KW-1185">Reference proteome</keyword>
<dbReference type="EMBL" id="KZ613943">
    <property type="protein sequence ID" value="PMD42807.1"/>
    <property type="molecule type" value="Genomic_DNA"/>
</dbReference>
<sequence length="167" mass="18383">MLQLSSTDLNDPSTLELYSQILLFKNNHAEDGLVFYGPDKYRQWIFQSLAHKLDLECEYTLAARTLKISRPALENGIDPAPTYDASSFDDLLQNIGRAFGDALHSTAMSFWPTFGEDFSFEIPQYGMDASISGISDNILGFVNHEAMAAPVAGIDGASLLVEDDLPV</sequence>
<protein>
    <submittedName>
        <fullName evidence="1">Uncharacterized protein</fullName>
    </submittedName>
</protein>
<evidence type="ECO:0000313" key="1">
    <source>
        <dbReference type="EMBL" id="PMD42807.1"/>
    </source>
</evidence>
<evidence type="ECO:0000313" key="2">
    <source>
        <dbReference type="Proteomes" id="UP000235786"/>
    </source>
</evidence>
<name>A0A2J6RWC1_HYAVF</name>